<dbReference type="SUPFAM" id="SSF51735">
    <property type="entry name" value="NAD(P)-binding Rossmann-fold domains"/>
    <property type="match status" value="1"/>
</dbReference>
<evidence type="ECO:0000259" key="3">
    <source>
        <dbReference type="SMART" id="SM00822"/>
    </source>
</evidence>
<proteinExistence type="inferred from homology"/>
<keyword evidence="5" id="KW-1185">Reference proteome</keyword>
<dbReference type="InterPro" id="IPR002347">
    <property type="entry name" value="SDR_fam"/>
</dbReference>
<dbReference type="PANTHER" id="PTHR42760">
    <property type="entry name" value="SHORT-CHAIN DEHYDROGENASES/REDUCTASES FAMILY MEMBER"/>
    <property type="match status" value="1"/>
</dbReference>
<dbReference type="InterPro" id="IPR057326">
    <property type="entry name" value="KR_dom"/>
</dbReference>
<dbReference type="InterPro" id="IPR036291">
    <property type="entry name" value="NAD(P)-bd_dom_sf"/>
</dbReference>
<comment type="caution">
    <text evidence="4">The sequence shown here is derived from an EMBL/GenBank/DDBJ whole genome shotgun (WGS) entry which is preliminary data.</text>
</comment>
<comment type="similarity">
    <text evidence="1">Belongs to the short-chain dehydrogenases/reductases (SDR) family.</text>
</comment>
<dbReference type="PANTHER" id="PTHR42760:SF133">
    <property type="entry name" value="3-OXOACYL-[ACYL-CARRIER-PROTEIN] REDUCTASE"/>
    <property type="match status" value="1"/>
</dbReference>
<protein>
    <submittedName>
        <fullName evidence="4">SDR family oxidoreductase</fullName>
    </submittedName>
</protein>
<accession>A0A4Z0LUZ3</accession>
<keyword evidence="2" id="KW-0560">Oxidoreductase</keyword>
<dbReference type="RefSeq" id="WP_135446423.1">
    <property type="nucleotide sequence ID" value="NZ_SRLE01000016.1"/>
</dbReference>
<dbReference type="FunFam" id="3.40.50.720:FF:000084">
    <property type="entry name" value="Short-chain dehydrogenase reductase"/>
    <property type="match status" value="1"/>
</dbReference>
<dbReference type="InterPro" id="IPR020904">
    <property type="entry name" value="Sc_DH/Rdtase_CS"/>
</dbReference>
<organism evidence="4 5">
    <name type="scientific">Mangrovimicrobium sediminis</name>
    <dbReference type="NCBI Taxonomy" id="2562682"/>
    <lineage>
        <taxon>Bacteria</taxon>
        <taxon>Pseudomonadati</taxon>
        <taxon>Pseudomonadota</taxon>
        <taxon>Gammaproteobacteria</taxon>
        <taxon>Cellvibrionales</taxon>
        <taxon>Halieaceae</taxon>
        <taxon>Mangrovimicrobium</taxon>
    </lineage>
</organism>
<dbReference type="Proteomes" id="UP000298050">
    <property type="component" value="Unassembled WGS sequence"/>
</dbReference>
<dbReference type="PRINTS" id="PR00081">
    <property type="entry name" value="GDHRDH"/>
</dbReference>
<dbReference type="Gene3D" id="3.40.50.720">
    <property type="entry name" value="NAD(P)-binding Rossmann-like Domain"/>
    <property type="match status" value="1"/>
</dbReference>
<evidence type="ECO:0000256" key="2">
    <source>
        <dbReference type="ARBA" id="ARBA00023002"/>
    </source>
</evidence>
<dbReference type="OrthoDB" id="20590at2"/>
<feature type="domain" description="Ketoreductase" evidence="3">
    <location>
        <begin position="8"/>
        <end position="187"/>
    </location>
</feature>
<evidence type="ECO:0000313" key="4">
    <source>
        <dbReference type="EMBL" id="TGD71100.1"/>
    </source>
</evidence>
<evidence type="ECO:0000256" key="1">
    <source>
        <dbReference type="ARBA" id="ARBA00006484"/>
    </source>
</evidence>
<dbReference type="CDD" id="cd05233">
    <property type="entry name" value="SDR_c"/>
    <property type="match status" value="1"/>
</dbReference>
<dbReference type="SMART" id="SM00822">
    <property type="entry name" value="PKS_KR"/>
    <property type="match status" value="1"/>
</dbReference>
<sequence length="249" mass="26026">MPVSYKKSVVVVTGASTGLGRAIASGAANTGALAVVINYANNPAPAEQTAEMVRSAGAEAIVVQGNVAEEDDCQKIIASAQPYGRIDALFNNAGVARDGDFNSYTAEDFLYDYRVNVIGAFQMARAARPLLEASDRAAIVNTASVAGLSGIGTSPSYTASKAGMIALGQWLAREMGPRIRVNNICPGFIDTEWFQKQAPPGGIEKMRERVSQSGTLQRVAVAEDVADVALFLGSPAARHMTGESLKVSG</sequence>
<dbReference type="PRINTS" id="PR00080">
    <property type="entry name" value="SDRFAMILY"/>
</dbReference>
<dbReference type="GO" id="GO:0016616">
    <property type="term" value="F:oxidoreductase activity, acting on the CH-OH group of donors, NAD or NADP as acceptor"/>
    <property type="evidence" value="ECO:0007669"/>
    <property type="project" value="TreeGrafter"/>
</dbReference>
<gene>
    <name evidence="4" type="ORF">E4634_19850</name>
</gene>
<dbReference type="AlphaFoldDB" id="A0A4Z0LUZ3"/>
<reference evidence="4 5" key="1">
    <citation type="submission" date="2019-04" db="EMBL/GenBank/DDBJ databases">
        <title>Taxonomy of novel Haliea sp. from mangrove soil of West Coast of India.</title>
        <authorList>
            <person name="Verma A."/>
            <person name="Kumar P."/>
            <person name="Krishnamurthi S."/>
        </authorList>
    </citation>
    <scope>NUCLEOTIDE SEQUENCE [LARGE SCALE GENOMIC DNA]</scope>
    <source>
        <strain evidence="4 5">SAOS-164</strain>
    </source>
</reference>
<evidence type="ECO:0000313" key="5">
    <source>
        <dbReference type="Proteomes" id="UP000298050"/>
    </source>
</evidence>
<name>A0A4Z0LUZ3_9GAMM</name>
<dbReference type="EMBL" id="SRLE01000016">
    <property type="protein sequence ID" value="TGD71100.1"/>
    <property type="molecule type" value="Genomic_DNA"/>
</dbReference>
<dbReference type="GO" id="GO:0006633">
    <property type="term" value="P:fatty acid biosynthetic process"/>
    <property type="evidence" value="ECO:0007669"/>
    <property type="project" value="TreeGrafter"/>
</dbReference>
<dbReference type="PROSITE" id="PS00061">
    <property type="entry name" value="ADH_SHORT"/>
    <property type="match status" value="1"/>
</dbReference>
<dbReference type="GO" id="GO:0048038">
    <property type="term" value="F:quinone binding"/>
    <property type="evidence" value="ECO:0007669"/>
    <property type="project" value="TreeGrafter"/>
</dbReference>
<dbReference type="Pfam" id="PF13561">
    <property type="entry name" value="adh_short_C2"/>
    <property type="match status" value="1"/>
</dbReference>